<dbReference type="Gene3D" id="1.25.10.10">
    <property type="entry name" value="Leucine-rich Repeat Variant"/>
    <property type="match status" value="2"/>
</dbReference>
<gene>
    <name evidence="3" type="ORF">OZSIB_1741</name>
</gene>
<dbReference type="AlphaFoldDB" id="A0A367ZL15"/>
<evidence type="ECO:0000313" key="4">
    <source>
        <dbReference type="Proteomes" id="UP000252355"/>
    </source>
</evidence>
<keyword evidence="2" id="KW-0812">Transmembrane</keyword>
<dbReference type="Proteomes" id="UP000252355">
    <property type="component" value="Unassembled WGS sequence"/>
</dbReference>
<evidence type="ECO:0000313" key="3">
    <source>
        <dbReference type="EMBL" id="RCK78092.1"/>
    </source>
</evidence>
<dbReference type="Pfam" id="PF13646">
    <property type="entry name" value="HEAT_2"/>
    <property type="match status" value="2"/>
</dbReference>
<dbReference type="EMBL" id="QOQW01000027">
    <property type="protein sequence ID" value="RCK78092.1"/>
    <property type="molecule type" value="Genomic_DNA"/>
</dbReference>
<dbReference type="InterPro" id="IPR016024">
    <property type="entry name" value="ARM-type_fold"/>
</dbReference>
<protein>
    <submittedName>
        <fullName evidence="3">Fe-S oxidoreductase</fullName>
    </submittedName>
</protein>
<proteinExistence type="predicted"/>
<accession>A0A367ZL15</accession>
<feature type="compositionally biased region" description="Low complexity" evidence="1">
    <location>
        <begin position="424"/>
        <end position="453"/>
    </location>
</feature>
<feature type="compositionally biased region" description="Pro residues" evidence="1">
    <location>
        <begin position="473"/>
        <end position="482"/>
    </location>
</feature>
<dbReference type="InterPro" id="IPR011989">
    <property type="entry name" value="ARM-like"/>
</dbReference>
<comment type="caution">
    <text evidence="3">The sequence shown here is derived from an EMBL/GenBank/DDBJ whole genome shotgun (WGS) entry which is preliminary data.</text>
</comment>
<dbReference type="SUPFAM" id="SSF48371">
    <property type="entry name" value="ARM repeat"/>
    <property type="match status" value="1"/>
</dbReference>
<feature type="region of interest" description="Disordered" evidence="1">
    <location>
        <begin position="349"/>
        <end position="489"/>
    </location>
</feature>
<reference evidence="3 4" key="1">
    <citation type="submission" date="2018-05" db="EMBL/GenBank/DDBJ databases">
        <title>A metagenomic window into the 2 km-deep terrestrial subsurface aquifer revealed taxonomically and functionally diverse microbial community comprising novel uncultured bacterial lineages.</title>
        <authorList>
            <person name="Kadnikov V.V."/>
            <person name="Mardanov A.V."/>
            <person name="Beletsky A.V."/>
            <person name="Banks D."/>
            <person name="Pimenov N.V."/>
            <person name="Frank Y.A."/>
            <person name="Karnachuk O.V."/>
            <person name="Ravin N.V."/>
        </authorList>
    </citation>
    <scope>NUCLEOTIDE SEQUENCE [LARGE SCALE GENOMIC DNA]</scope>
    <source>
        <strain evidence="3">BY5</strain>
    </source>
</reference>
<evidence type="ECO:0000256" key="2">
    <source>
        <dbReference type="SAM" id="Phobius"/>
    </source>
</evidence>
<evidence type="ECO:0000256" key="1">
    <source>
        <dbReference type="SAM" id="MobiDB-lite"/>
    </source>
</evidence>
<feature type="transmembrane region" description="Helical" evidence="2">
    <location>
        <begin position="792"/>
        <end position="812"/>
    </location>
</feature>
<keyword evidence="2" id="KW-1133">Transmembrane helix</keyword>
<keyword evidence="2" id="KW-0472">Membrane</keyword>
<organism evidence="3 4">
    <name type="scientific">Candidatus Ozemobacter sibiricus</name>
    <dbReference type="NCBI Taxonomy" id="2268124"/>
    <lineage>
        <taxon>Bacteria</taxon>
        <taxon>Candidatus Ozemobacteria</taxon>
        <taxon>Candidatus Ozemobacterales</taxon>
        <taxon>Candidatus Ozemobacteraceae</taxon>
        <taxon>Candidatus Ozemobacter</taxon>
    </lineage>
</organism>
<sequence length="813" mass="86123">MSPEGTNQIAPLAGPDQTILADLEAPVKSFRLFALEQAIAHGRSRELLAALERMQATEQDDECVCLIAHALEAVRSRLEPPVGSLAASNSGTSAAPVEADPVALLRSGTASDRIAALLRLSPAQVRAALPWAVEALPQETNHALISMMLRTFGRFWPQDRLDPVLALIDSPFIAIRCGAIETVGGRDPRRLTDYLPRLLQDPDPRVVAGAVKALAGFDPEEARGYLDAGLRSIDPLRRQAMLRVAVVLPFEITRGPLLNCLAVARDPDVIEKAGLIVQVNPDPDVPFRLLELLMRADAARAPLLKKIFTGACQAIKDSEILGDAFPAWLARIKQAVAEREAARRRQIALSVQADEGERGALPTPPPARPSAPTVSTCSTPPASPTIGGGGAPSEERMVLPDLVDLPSQPSPSVLASKPAPPAAAAPTPRARNQGAPAAPASAPAPEGPVSPAALAPPGPLSRPPADASSLEAPTPPPTPSGPPLSESRAAPIDPARFAALPTEQQIARLDELAEAEGVSVSHLLRSLLIGAQVDKTVREAALRAATRLGIGDFVAQATPWLHSKEEGLVAAALEYLGLFDAEKIIPMLGTFHASPSLKVRLAAMKVLSAHDPEQAVSLVIALLKSPNPRHKSSATACLMSFDFALVREPLVDHLETTRDPGVLETVLTLFKSHPDPDNLFLLFRLSKCFTGETAAQVQAASEAVQAQIRDLQLMAPDALARLLETFPNRWEETQARKAAPPPYARSRRPVAPVAAAPAPVTSWPASVPIARPPGAPPAAPSPAPDDFDLREAILQGVAIGLGMLGVLWFFFLR</sequence>
<name>A0A367ZL15_9BACT</name>
<feature type="compositionally biased region" description="Low complexity" evidence="1">
    <location>
        <begin position="463"/>
        <end position="472"/>
    </location>
</feature>